<evidence type="ECO:0000313" key="3">
    <source>
        <dbReference type="EMBL" id="AAQ13483.1"/>
    </source>
</evidence>
<feature type="region of interest" description="Disordered" evidence="2">
    <location>
        <begin position="83"/>
        <end position="106"/>
    </location>
</feature>
<sequence length="273" mass="30927">MNLIAKLFILSTLVSIPNILSCKLYDNLVDNAEQVTDILDNNKSFNTLGSSNESRSLRPRSTNNAYMKQNIDKNHLVVADMQNDNSSSSLPQQVNSESSKANEDSNIMKEIESSTEEYARLRKDLETIKQILDNIESLLNTANSYLENARKAPKSNQDNQTLLLSLHQAIAKVKSSHTSFIICYNDAFNSLGIADTAFKDANRKAVETQNASKENYEWYNGHYHSFINAAKDAMERAKRMLDNAKHKQEYLNSNMYQANADFEELNKAYEAAY</sequence>
<organism evidence="3">
    <name type="scientific">Borreliella burgdorferi</name>
    <name type="common">Lyme disease spirochete</name>
    <name type="synonym">Borrelia burgdorferi</name>
    <dbReference type="NCBI Taxonomy" id="139"/>
    <lineage>
        <taxon>Bacteria</taxon>
        <taxon>Pseudomonadati</taxon>
        <taxon>Spirochaetota</taxon>
        <taxon>Spirochaetia</taxon>
        <taxon>Spirochaetales</taxon>
        <taxon>Borreliaceae</taxon>
        <taxon>Borreliella</taxon>
    </lineage>
</organism>
<dbReference type="RefSeq" id="WP_010258259.1">
    <property type="nucleotide sequence ID" value="NZ_CP161087.1"/>
</dbReference>
<keyword evidence="1" id="KW-0175">Coiled coil</keyword>
<dbReference type="AlphaFoldDB" id="Q5ZR29"/>
<accession>Q5ZR29</accession>
<keyword evidence="3" id="KW-0614">Plasmid</keyword>
<evidence type="ECO:0000256" key="2">
    <source>
        <dbReference type="SAM" id="MobiDB-lite"/>
    </source>
</evidence>
<proteinExistence type="predicted"/>
<dbReference type="EMBL" id="AF092839">
    <property type="protein sequence ID" value="AAQ13483.1"/>
    <property type="molecule type" value="Genomic_DNA"/>
</dbReference>
<feature type="compositionally biased region" description="Polar residues" evidence="2">
    <location>
        <begin position="83"/>
        <end position="99"/>
    </location>
</feature>
<dbReference type="SMR" id="Q5ZR29"/>
<gene>
    <name evidence="3" type="primary">p31</name>
</gene>
<name>Q5ZR29_BORBG</name>
<feature type="coiled-coil region" evidence="1">
    <location>
        <begin position="111"/>
        <end position="152"/>
    </location>
</feature>
<evidence type="ECO:0000256" key="1">
    <source>
        <dbReference type="SAM" id="Coils"/>
    </source>
</evidence>
<geneLocation type="plasmid" evidence="3">
    <name>linear plasmid 36</name>
</geneLocation>
<feature type="coiled-coil region" evidence="1">
    <location>
        <begin position="227"/>
        <end position="254"/>
    </location>
</feature>
<reference evidence="3" key="1">
    <citation type="journal article" date="2006" name="Infect. Immun.">
        <title>Antibody-mediated disease remission in the mouse model of lyme borreliosis.</title>
        <authorList>
            <person name="Barthold S.W."/>
            <person name="Hodzic E."/>
            <person name="Tunev S."/>
            <person name="Feng S."/>
        </authorList>
    </citation>
    <scope>NUCLEOTIDE SEQUENCE</scope>
    <source>
        <strain evidence="3">N40</strain>
        <plasmid evidence="3">linear plasmid 36</plasmid>
    </source>
</reference>
<protein>
    <submittedName>
        <fullName evidence="3">p31</fullName>
    </submittedName>
</protein>